<evidence type="ECO:0000313" key="3">
    <source>
        <dbReference type="Proteomes" id="UP000054564"/>
    </source>
</evidence>
<dbReference type="EMBL" id="AJIL01000031">
    <property type="protein sequence ID" value="KNF01238.1"/>
    <property type="molecule type" value="Genomic_DNA"/>
</dbReference>
<evidence type="ECO:0000256" key="1">
    <source>
        <dbReference type="SAM" id="MobiDB-lite"/>
    </source>
</evidence>
<feature type="compositionally biased region" description="Low complexity" evidence="1">
    <location>
        <begin position="272"/>
        <end position="281"/>
    </location>
</feature>
<name>A0A0L0VPM5_9BASI</name>
<dbReference type="STRING" id="1165861.A0A0L0VPM5"/>
<feature type="compositionally biased region" description="Acidic residues" evidence="1">
    <location>
        <begin position="673"/>
        <end position="686"/>
    </location>
</feature>
<feature type="region of interest" description="Disordered" evidence="1">
    <location>
        <begin position="13"/>
        <end position="67"/>
    </location>
</feature>
<organism evidence="2 3">
    <name type="scientific">Puccinia striiformis f. sp. tritici PST-78</name>
    <dbReference type="NCBI Taxonomy" id="1165861"/>
    <lineage>
        <taxon>Eukaryota</taxon>
        <taxon>Fungi</taxon>
        <taxon>Dikarya</taxon>
        <taxon>Basidiomycota</taxon>
        <taxon>Pucciniomycotina</taxon>
        <taxon>Pucciniomycetes</taxon>
        <taxon>Pucciniales</taxon>
        <taxon>Pucciniaceae</taxon>
        <taxon>Puccinia</taxon>
    </lineage>
</organism>
<protein>
    <submittedName>
        <fullName evidence="2">Uncharacterized protein</fullName>
    </submittedName>
</protein>
<keyword evidence="3" id="KW-1185">Reference proteome</keyword>
<comment type="caution">
    <text evidence="2">The sequence shown here is derived from an EMBL/GenBank/DDBJ whole genome shotgun (WGS) entry which is preliminary data.</text>
</comment>
<feature type="compositionally biased region" description="Low complexity" evidence="1">
    <location>
        <begin position="395"/>
        <end position="407"/>
    </location>
</feature>
<feature type="region of interest" description="Disordered" evidence="1">
    <location>
        <begin position="380"/>
        <end position="444"/>
    </location>
</feature>
<dbReference type="Gene3D" id="2.40.70.10">
    <property type="entry name" value="Acid Proteases"/>
    <property type="match status" value="1"/>
</dbReference>
<dbReference type="Proteomes" id="UP000054564">
    <property type="component" value="Unassembled WGS sequence"/>
</dbReference>
<reference evidence="3" key="1">
    <citation type="submission" date="2014-03" db="EMBL/GenBank/DDBJ databases">
        <title>The Genome Sequence of Puccinia striiformis f. sp. tritici PST-78.</title>
        <authorList>
            <consortium name="The Broad Institute Genome Sequencing Platform"/>
            <person name="Cuomo C."/>
            <person name="Hulbert S."/>
            <person name="Chen X."/>
            <person name="Walker B."/>
            <person name="Young S.K."/>
            <person name="Zeng Q."/>
            <person name="Gargeya S."/>
            <person name="Fitzgerald M."/>
            <person name="Haas B."/>
            <person name="Abouelleil A."/>
            <person name="Alvarado L."/>
            <person name="Arachchi H.M."/>
            <person name="Berlin A.M."/>
            <person name="Chapman S.B."/>
            <person name="Goldberg J."/>
            <person name="Griggs A."/>
            <person name="Gujja S."/>
            <person name="Hansen M."/>
            <person name="Howarth C."/>
            <person name="Imamovic A."/>
            <person name="Larimer J."/>
            <person name="McCowan C."/>
            <person name="Montmayeur A."/>
            <person name="Murphy C."/>
            <person name="Neiman D."/>
            <person name="Pearson M."/>
            <person name="Priest M."/>
            <person name="Roberts A."/>
            <person name="Saif S."/>
            <person name="Shea T."/>
            <person name="Sisk P."/>
            <person name="Sykes S."/>
            <person name="Wortman J."/>
            <person name="Nusbaum C."/>
            <person name="Birren B."/>
        </authorList>
    </citation>
    <scope>NUCLEOTIDE SEQUENCE [LARGE SCALE GENOMIC DNA]</scope>
    <source>
        <strain evidence="3">race PST-78</strain>
    </source>
</reference>
<feature type="region of interest" description="Disordered" evidence="1">
    <location>
        <begin position="260"/>
        <end position="290"/>
    </location>
</feature>
<evidence type="ECO:0000313" key="2">
    <source>
        <dbReference type="EMBL" id="KNF01238.1"/>
    </source>
</evidence>
<feature type="compositionally biased region" description="Basic and acidic residues" evidence="1">
    <location>
        <begin position="620"/>
        <end position="631"/>
    </location>
</feature>
<feature type="region of interest" description="Disordered" evidence="1">
    <location>
        <begin position="612"/>
        <end position="631"/>
    </location>
</feature>
<accession>A0A0L0VPM5</accession>
<gene>
    <name evidence="2" type="ORF">PSTG_05595</name>
</gene>
<feature type="compositionally biased region" description="Polar residues" evidence="1">
    <location>
        <begin position="214"/>
        <end position="223"/>
    </location>
</feature>
<proteinExistence type="predicted"/>
<sequence>MNLMLHLLPAANVPALPDKGKGRVPNSPKLEESQQKAKTPLVSPPKAVPTLIPTQPSPQRQKRSAPASEIKVVIPMSMPMATTAPRKVLAPKPKAAPAVMTNQLPVKVPNYPLIPGMTTVLFNSETSTDMDIDPMEVQDPTAEGDPSMDIVPTTSPRVQAAILHVPNGEGHQPSRRHEEDLDIVPTLVQGCIEAPHLAVRALSEQRLEPVQRGQAPQSSSNQHGKSEPGGELVPLTTKLERSLQQGQQTSYDIATWKNPQGQHLVERDHSRSPSTPTSQSPNARGIAEGGGASLQAQLDLQLSLLDQNRAISASIADLRATSEKLHKSRKEEQDKYESLTSDIDCTDELLQNVAVAVNNVSSSLANFRSKSLNRLDTIHRERRSTCNSSNVTLAPHTTPSPHTTTTPNLAVPSSTYENSRSQPENNNANRTTASDLSKDAPKVKNWPKFTGEGEYNHVEFIRTIDMFQEDFELRDIDIAGKFCLIFQHSAKKWYLMIHKIHRKQPWAWWKEQINTKWGNAAWVYRMEEAFDKAHFEPGTSKPLVWFSKQKDILSAIFPDMSESGLHERILKKCGGDLEHAVKCRTNRSSSTEDIINALEDIAERTKIARRCNKSYTPTDNKTDPKKTTVNRLDNKPFVRKCHKCDSPHQLANVCTKPRKAINAIEQGTSNSPDENDTPTEEDEEESLPDKSEGEDSNDLDISAIEANYNITEEEMSSYLPQLSNPSREIVHITDAKLIKTRPGKGKGYTAGTSSITQVICEKEEAKMLLDQGAFCSVVSRRYLKQFLPNWRDNLMPLSGLSLHSCNSTMKALGIIEINLLLPYPSGSVRIKVEFIVLEDGRNDYFILGTDYLKLYGFDIHNSKDSLQLDMKTRERSFNSYTPKQ</sequence>
<feature type="region of interest" description="Disordered" evidence="1">
    <location>
        <begin position="207"/>
        <end position="232"/>
    </location>
</feature>
<feature type="compositionally biased region" description="Polar residues" evidence="1">
    <location>
        <begin position="411"/>
        <end position="435"/>
    </location>
</feature>
<feature type="region of interest" description="Disordered" evidence="1">
    <location>
        <begin position="663"/>
        <end position="701"/>
    </location>
</feature>
<dbReference type="AlphaFoldDB" id="A0A0L0VPM5"/>
<dbReference type="CDD" id="cd14279">
    <property type="entry name" value="CUE"/>
    <property type="match status" value="1"/>
</dbReference>
<dbReference type="InterPro" id="IPR021109">
    <property type="entry name" value="Peptidase_aspartic_dom_sf"/>
</dbReference>